<proteinExistence type="predicted"/>
<accession>A0A558R7K9</accession>
<reference evidence="1 2" key="1">
    <citation type="submission" date="2019-07" db="EMBL/GenBank/DDBJ databases">
        <title>Sphingomonas solaris sp. nov., isolated from a solar panel from Boston, Massachusetts.</title>
        <authorList>
            <person name="Tanner K."/>
            <person name="Pascual J."/>
            <person name="Mancuso C."/>
            <person name="Pereto J."/>
            <person name="Khalil A."/>
            <person name="Vilanova C."/>
        </authorList>
    </citation>
    <scope>NUCLEOTIDE SEQUENCE [LARGE SCALE GENOMIC DNA]</scope>
    <source>
        <strain evidence="1 2">R4DWN</strain>
    </source>
</reference>
<dbReference type="RefSeq" id="WP_145149563.1">
    <property type="nucleotide sequence ID" value="NZ_VNIM01000021.1"/>
</dbReference>
<dbReference type="AlphaFoldDB" id="A0A558R7K9"/>
<name>A0A558R7K9_9SPHN</name>
<keyword evidence="2" id="KW-1185">Reference proteome</keyword>
<organism evidence="1 2">
    <name type="scientific">Alterirhizorhabdus solaris</name>
    <dbReference type="NCBI Taxonomy" id="2529389"/>
    <lineage>
        <taxon>Bacteria</taxon>
        <taxon>Pseudomonadati</taxon>
        <taxon>Pseudomonadota</taxon>
        <taxon>Alphaproteobacteria</taxon>
        <taxon>Sphingomonadales</taxon>
        <taxon>Rhizorhabdaceae</taxon>
        <taxon>Alterirhizorhabdus</taxon>
    </lineage>
</organism>
<dbReference type="EMBL" id="VNIM01000021">
    <property type="protein sequence ID" value="TVV75356.1"/>
    <property type="molecule type" value="Genomic_DNA"/>
</dbReference>
<evidence type="ECO:0000313" key="2">
    <source>
        <dbReference type="Proteomes" id="UP000318681"/>
    </source>
</evidence>
<dbReference type="OrthoDB" id="7473760at2"/>
<comment type="caution">
    <text evidence="1">The sequence shown here is derived from an EMBL/GenBank/DDBJ whole genome shotgun (WGS) entry which is preliminary data.</text>
</comment>
<gene>
    <name evidence="1" type="ORF">FOY91_07165</name>
</gene>
<evidence type="ECO:0000313" key="1">
    <source>
        <dbReference type="EMBL" id="TVV75356.1"/>
    </source>
</evidence>
<protein>
    <submittedName>
        <fullName evidence="1">Uncharacterized protein</fullName>
    </submittedName>
</protein>
<sequence length="99" mass="10612">MMQDAQTLLLRAMRTTGDPMPGLRAAHSEAWASATFAGARHRFELEPASPGHADAFAVRLTRADYRLPGHLVADIVVAARTETTQGIALTIEALTVEDG</sequence>
<dbReference type="Proteomes" id="UP000318681">
    <property type="component" value="Unassembled WGS sequence"/>
</dbReference>